<dbReference type="OrthoDB" id="6247875at2759"/>
<comment type="caution">
    <text evidence="1">The sequence shown here is derived from an EMBL/GenBank/DDBJ whole genome shotgun (WGS) entry which is preliminary data.</text>
</comment>
<sequence length="184" mass="21946">MLQFYPKKYNTNYQLTIKNQTPALSDYNERQFYQIIGTIWKGLTHDEKEIYKRLEDVGGTGSKNVDYELTVRKHVVYREVLKQSLTEEIQDSVFFTQVSVMWKEATEEDRKKYKDLATTIKSLQDDKDKIYSKKQTSCTIFFNMCDDNPRDPEHNIRKIKTKKGRKQENPKMNHKISQIKFIDN</sequence>
<evidence type="ECO:0000313" key="2">
    <source>
        <dbReference type="Proteomes" id="UP000615446"/>
    </source>
</evidence>
<reference evidence="1" key="1">
    <citation type="submission" date="2019-10" db="EMBL/GenBank/DDBJ databases">
        <title>Conservation and host-specific expression of non-tandemly repeated heterogenous ribosome RNA gene in arbuscular mycorrhizal fungi.</title>
        <authorList>
            <person name="Maeda T."/>
            <person name="Kobayashi Y."/>
            <person name="Nakagawa T."/>
            <person name="Ezawa T."/>
            <person name="Yamaguchi K."/>
            <person name="Bino T."/>
            <person name="Nishimoto Y."/>
            <person name="Shigenobu S."/>
            <person name="Kawaguchi M."/>
        </authorList>
    </citation>
    <scope>NUCLEOTIDE SEQUENCE</scope>
    <source>
        <strain evidence="1">HR1</strain>
    </source>
</reference>
<dbReference type="InterPro" id="IPR036910">
    <property type="entry name" value="HMG_box_dom_sf"/>
</dbReference>
<name>A0A8H3KZ76_9GLOM</name>
<evidence type="ECO:0000313" key="1">
    <source>
        <dbReference type="EMBL" id="GES78758.1"/>
    </source>
</evidence>
<dbReference type="Proteomes" id="UP000615446">
    <property type="component" value="Unassembled WGS sequence"/>
</dbReference>
<protein>
    <submittedName>
        <fullName evidence="1">Uncharacterized protein</fullName>
    </submittedName>
</protein>
<dbReference type="AlphaFoldDB" id="A0A8H3KZ76"/>
<dbReference type="SUPFAM" id="SSF47095">
    <property type="entry name" value="HMG-box"/>
    <property type="match status" value="1"/>
</dbReference>
<accession>A0A8H3KZ76</accession>
<gene>
    <name evidence="1" type="ORF">RCL2_000606800</name>
</gene>
<organism evidence="1 2">
    <name type="scientific">Rhizophagus clarus</name>
    <dbReference type="NCBI Taxonomy" id="94130"/>
    <lineage>
        <taxon>Eukaryota</taxon>
        <taxon>Fungi</taxon>
        <taxon>Fungi incertae sedis</taxon>
        <taxon>Mucoromycota</taxon>
        <taxon>Glomeromycotina</taxon>
        <taxon>Glomeromycetes</taxon>
        <taxon>Glomerales</taxon>
        <taxon>Glomeraceae</taxon>
        <taxon>Rhizophagus</taxon>
    </lineage>
</organism>
<dbReference type="EMBL" id="BLAL01000040">
    <property type="protein sequence ID" value="GES78758.1"/>
    <property type="molecule type" value="Genomic_DNA"/>
</dbReference>
<proteinExistence type="predicted"/>